<feature type="transmembrane region" description="Helical" evidence="1">
    <location>
        <begin position="212"/>
        <end position="233"/>
    </location>
</feature>
<reference evidence="2 3" key="1">
    <citation type="submission" date="2022-08" db="EMBL/GenBank/DDBJ databases">
        <title>Aerococcaceae sp. nov isolated from spoiled eye mask.</title>
        <authorList>
            <person name="Zhou G."/>
            <person name="Xie X.-B."/>
            <person name="Shi Q.-S."/>
            <person name="Wang Y.-S."/>
            <person name="Wen X."/>
            <person name="Peng H."/>
            <person name="Yang X.-J."/>
            <person name="Tao H.-B."/>
            <person name="Huang X.-M."/>
        </authorList>
    </citation>
    <scope>NUCLEOTIDE SEQUENCE [LARGE SCALE GENOMIC DNA]</scope>
    <source>
        <strain evidence="3">DM20194951</strain>
    </source>
</reference>
<keyword evidence="1" id="KW-0472">Membrane</keyword>
<accession>A0ABY5P574</accession>
<evidence type="ECO:0000256" key="1">
    <source>
        <dbReference type="SAM" id="Phobius"/>
    </source>
</evidence>
<dbReference type="Proteomes" id="UP001315967">
    <property type="component" value="Chromosome"/>
</dbReference>
<sequence length="356" mass="40963">MSLVTLVSELWRFIKDYFIKILFGAVIIALLVVGVRYVLTKNVDEEVVAHYDYLANIYHQEPAEFQAIVVNEDGTFFNNSFVFDEYFSRPEVIKQIEAETGLSLMPWYEAEQALELYKTTQFRGGIANIRNTSTDIMTFRFLVGQSSEENLQIAQAYADLMTSGDIPFMTTHQISIIQEPVIHEFLDLEVIKSVPTEETLSGFESPSLTSTIIYGAIGFIMGIFIMIIGLLVLRLFKKRINYGFDYTWQLDDQHLLLSHDRLQGNVDLDTYLKVPKVTQRIILSQNNHMGHDFDWGHQEGVIFANKMQNLVETDLTVEPNEIIILIYAQQTEKAWYREQADLAHLFSVPCKIIHII</sequence>
<gene>
    <name evidence="2" type="ORF">NRE15_13350</name>
</gene>
<evidence type="ECO:0000313" key="2">
    <source>
        <dbReference type="EMBL" id="UUX33852.1"/>
    </source>
</evidence>
<keyword evidence="1" id="KW-0812">Transmembrane</keyword>
<protein>
    <submittedName>
        <fullName evidence="2">Uncharacterized protein</fullName>
    </submittedName>
</protein>
<dbReference type="EMBL" id="CP102453">
    <property type="protein sequence ID" value="UUX33852.1"/>
    <property type="molecule type" value="Genomic_DNA"/>
</dbReference>
<evidence type="ECO:0000313" key="3">
    <source>
        <dbReference type="Proteomes" id="UP001315967"/>
    </source>
</evidence>
<dbReference type="RefSeq" id="WP_313793355.1">
    <property type="nucleotide sequence ID" value="NZ_CP102453.1"/>
</dbReference>
<keyword evidence="1" id="KW-1133">Transmembrane helix</keyword>
<proteinExistence type="predicted"/>
<keyword evidence="3" id="KW-1185">Reference proteome</keyword>
<feature type="transmembrane region" description="Helical" evidence="1">
    <location>
        <begin position="21"/>
        <end position="39"/>
    </location>
</feature>
<organism evidence="2 3">
    <name type="scientific">Fundicoccus culcitae</name>
    <dbReference type="NCBI Taxonomy" id="2969821"/>
    <lineage>
        <taxon>Bacteria</taxon>
        <taxon>Bacillati</taxon>
        <taxon>Bacillota</taxon>
        <taxon>Bacilli</taxon>
        <taxon>Lactobacillales</taxon>
        <taxon>Aerococcaceae</taxon>
        <taxon>Fundicoccus</taxon>
    </lineage>
</organism>
<name>A0ABY5P574_9LACT</name>